<proteinExistence type="predicted"/>
<accession>A0A4Q0YRL1</accession>
<dbReference type="InterPro" id="IPR012902">
    <property type="entry name" value="N_methyl_site"/>
</dbReference>
<keyword evidence="2" id="KW-1185">Reference proteome</keyword>
<evidence type="ECO:0000313" key="2">
    <source>
        <dbReference type="Proteomes" id="UP000290287"/>
    </source>
</evidence>
<dbReference type="EMBL" id="PEIB01000011">
    <property type="protein sequence ID" value="RXJ73253.1"/>
    <property type="molecule type" value="Genomic_DNA"/>
</dbReference>
<dbReference type="Proteomes" id="UP000290287">
    <property type="component" value="Unassembled WGS sequence"/>
</dbReference>
<comment type="caution">
    <text evidence="1">The sequence shown here is derived from an EMBL/GenBank/DDBJ whole genome shotgun (WGS) entry which is preliminary data.</text>
</comment>
<evidence type="ECO:0000313" key="1">
    <source>
        <dbReference type="EMBL" id="RXJ73253.1"/>
    </source>
</evidence>
<name>A0A4Q0YRL1_9GAMM</name>
<dbReference type="Gene3D" id="3.30.700.10">
    <property type="entry name" value="Glycoprotein, Type 4 Pilin"/>
    <property type="match status" value="1"/>
</dbReference>
<protein>
    <submittedName>
        <fullName evidence="1">MSHA biogenesis protein MshA</fullName>
    </submittedName>
</protein>
<dbReference type="NCBIfam" id="TIGR02532">
    <property type="entry name" value="IV_pilin_GFxxxE"/>
    <property type="match status" value="1"/>
</dbReference>
<sequence length="149" mass="16408">MKRQIGFTLIELVVVIVLTSILAVTAAPKFLNLGNDANEADLQSLKGTIIDAANIVHSKAILEGKTKQKLTRLADGTQVHFGWPTGTGEGESILNVIDGLETGWKINKYADVQSEEFYLSSNLKRCVKYETEPSWIPPLVEVVDCRHLT</sequence>
<dbReference type="OrthoDB" id="5902365at2"/>
<dbReference type="Pfam" id="PF07963">
    <property type="entry name" value="N_methyl"/>
    <property type="match status" value="1"/>
</dbReference>
<organism evidence="1 2">
    <name type="scientific">Veronia nyctiphanis</name>
    <dbReference type="NCBI Taxonomy" id="1278244"/>
    <lineage>
        <taxon>Bacteria</taxon>
        <taxon>Pseudomonadati</taxon>
        <taxon>Pseudomonadota</taxon>
        <taxon>Gammaproteobacteria</taxon>
        <taxon>Vibrionales</taxon>
        <taxon>Vibrionaceae</taxon>
        <taxon>Veronia</taxon>
    </lineage>
</organism>
<dbReference type="InterPro" id="IPR045584">
    <property type="entry name" value="Pilin-like"/>
</dbReference>
<dbReference type="RefSeq" id="WP_129122302.1">
    <property type="nucleotide sequence ID" value="NZ_PEIB01000011.1"/>
</dbReference>
<gene>
    <name evidence="1" type="ORF">CS022_11015</name>
</gene>
<reference evidence="1 2" key="1">
    <citation type="submission" date="2017-10" db="EMBL/GenBank/DDBJ databases">
        <title>Nyctiphanis sp. nov., isolated from the stomach of the euphausiid Nyctiphanes simplex (Hansen, 1911) in the Gulf of California.</title>
        <authorList>
            <person name="Gomez-Gil B."/>
            <person name="Aguilar-Mendez M."/>
            <person name="Lopez-Cortes A."/>
            <person name="Gomez-Gutierrez J."/>
            <person name="Roque A."/>
            <person name="Lang E."/>
            <person name="Gonzalez-Castillo A."/>
        </authorList>
    </citation>
    <scope>NUCLEOTIDE SEQUENCE [LARGE SCALE GENOMIC DNA]</scope>
    <source>
        <strain evidence="1 2">CAIM 600</strain>
    </source>
</reference>
<dbReference type="AlphaFoldDB" id="A0A4Q0YRL1"/>
<dbReference type="SUPFAM" id="SSF54523">
    <property type="entry name" value="Pili subunits"/>
    <property type="match status" value="1"/>
</dbReference>